<keyword evidence="3 9" id="KW-1003">Cell membrane</keyword>
<dbReference type="Gene3D" id="1.20.1640.10">
    <property type="entry name" value="Multidrug efflux transporter AcrB transmembrane domain"/>
    <property type="match status" value="1"/>
</dbReference>
<evidence type="ECO:0000256" key="6">
    <source>
        <dbReference type="ARBA" id="ARBA00022989"/>
    </source>
</evidence>
<dbReference type="InterPro" id="IPR022646">
    <property type="entry name" value="SecD/SecF_CS"/>
</dbReference>
<dbReference type="InterPro" id="IPR022645">
    <property type="entry name" value="SecD/SecF_bac"/>
</dbReference>
<name>A0A7Y4D4K7_VIBSP</name>
<feature type="transmembrane region" description="Helical" evidence="9">
    <location>
        <begin position="163"/>
        <end position="184"/>
    </location>
</feature>
<dbReference type="Pfam" id="PF02355">
    <property type="entry name" value="SecD_SecF_C"/>
    <property type="match status" value="1"/>
</dbReference>
<dbReference type="NCBIfam" id="TIGR00966">
    <property type="entry name" value="transloc_SecF"/>
    <property type="match status" value="1"/>
</dbReference>
<evidence type="ECO:0000256" key="4">
    <source>
        <dbReference type="ARBA" id="ARBA00022692"/>
    </source>
</evidence>
<evidence type="ECO:0000313" key="12">
    <source>
        <dbReference type="Proteomes" id="UP000519158"/>
    </source>
</evidence>
<dbReference type="HAMAP" id="MF_01464_B">
    <property type="entry name" value="SecF_B"/>
    <property type="match status" value="1"/>
</dbReference>
<dbReference type="AlphaFoldDB" id="A0A7Y4D4K7"/>
<sequence>MSISKMTISDRYFSNSNMTRLRKVMSAISIVLFMSSVMLVAVKGFNWGLDFTGGVVAEVQLSEQVTKNALKTKLDTAFQQDVQVVGMAEQDRWTIRYSQLTDTPQPNLVDALTTVSDQVKVLNSSVVGPQVGQDMVDQGGLAVLVCFLMIMLYLSVRFEWRLALGALAAIIYDVTLILGLFAFTQFEFNLTVLAAVLAILGYSLNDSIIIADRVREMLRGNPNGDTDNLLNESVKATFSRTMVTSGTTLITVSALWLLGGSALQGFAIALVVGIVSGTWSSVSVGITLPKLLGLQPCHYQVKAPVEVEGEYP</sequence>
<dbReference type="Proteomes" id="UP000519158">
    <property type="component" value="Unassembled WGS sequence"/>
</dbReference>
<evidence type="ECO:0000256" key="2">
    <source>
        <dbReference type="ARBA" id="ARBA00022448"/>
    </source>
</evidence>
<keyword evidence="6 9" id="KW-1133">Transmembrane helix</keyword>
<dbReference type="GO" id="GO:0006605">
    <property type="term" value="P:protein targeting"/>
    <property type="evidence" value="ECO:0007669"/>
    <property type="project" value="UniProtKB-UniRule"/>
</dbReference>
<comment type="function">
    <text evidence="9">Part of the Sec protein translocase complex. Interacts with the SecYEG preprotein conducting channel. SecDF uses the proton motive force (PMF) to complete protein translocation after the ATP-dependent function of SecA.</text>
</comment>
<keyword evidence="2 9" id="KW-0813">Transport</keyword>
<evidence type="ECO:0000313" key="11">
    <source>
        <dbReference type="EMBL" id="NOJ11772.1"/>
    </source>
</evidence>
<keyword evidence="7 9" id="KW-0811">Translocation</keyword>
<keyword evidence="4 9" id="KW-0812">Transmembrane</keyword>
<organism evidence="11 12">
    <name type="scientific">Vibrio splendidus</name>
    <dbReference type="NCBI Taxonomy" id="29497"/>
    <lineage>
        <taxon>Bacteria</taxon>
        <taxon>Pseudomonadati</taxon>
        <taxon>Pseudomonadota</taxon>
        <taxon>Gammaproteobacteria</taxon>
        <taxon>Vibrionales</taxon>
        <taxon>Vibrionaceae</taxon>
        <taxon>Vibrio</taxon>
    </lineage>
</organism>
<keyword evidence="5 9" id="KW-0653">Protein transport</keyword>
<comment type="caution">
    <text evidence="9">Lacks conserved residue(s) required for the propagation of feature annotation.</text>
</comment>
<dbReference type="InterPro" id="IPR048634">
    <property type="entry name" value="SecD_SecF_C"/>
</dbReference>
<comment type="subunit">
    <text evidence="9">Forms a complex with SecD. Part of the essential Sec protein translocation apparatus which comprises SecA, SecYEG and auxiliary proteins SecDF-YajC and YidC.</text>
</comment>
<protein>
    <recommendedName>
        <fullName evidence="9">Protein-export membrane protein SecF</fullName>
    </recommendedName>
</protein>
<reference evidence="11 12" key="1">
    <citation type="submission" date="2019-09" db="EMBL/GenBank/DDBJ databases">
        <title>Draft genome sequencing and comparative genomics of hatchery-associated Vibrios.</title>
        <authorList>
            <person name="Kehlet-Delgado H."/>
            <person name="Mueller R.S."/>
        </authorList>
    </citation>
    <scope>NUCLEOTIDE SEQUENCE [LARGE SCALE GENOMIC DNA]</scope>
    <source>
        <strain evidence="11 12">99-70-13A3</strain>
    </source>
</reference>
<evidence type="ECO:0000259" key="10">
    <source>
        <dbReference type="Pfam" id="PF02355"/>
    </source>
</evidence>
<feature type="domain" description="Protein export membrane protein SecD/SecF C-terminal" evidence="10">
    <location>
        <begin position="111"/>
        <end position="286"/>
    </location>
</feature>
<proteinExistence type="inferred from homology"/>
<dbReference type="EMBL" id="VTXL01000002">
    <property type="protein sequence ID" value="NOJ11772.1"/>
    <property type="molecule type" value="Genomic_DNA"/>
</dbReference>
<dbReference type="PANTHER" id="PTHR30081:SF8">
    <property type="entry name" value="PROTEIN TRANSLOCASE SUBUNIT SECF"/>
    <property type="match status" value="1"/>
</dbReference>
<dbReference type="GO" id="GO:0015450">
    <property type="term" value="F:protein-transporting ATPase activity"/>
    <property type="evidence" value="ECO:0007669"/>
    <property type="project" value="InterPro"/>
</dbReference>
<accession>A0A7Y4D4K7</accession>
<dbReference type="GO" id="GO:0005886">
    <property type="term" value="C:plasma membrane"/>
    <property type="evidence" value="ECO:0007669"/>
    <property type="project" value="UniProtKB-SubCell"/>
</dbReference>
<feature type="transmembrane region" description="Helical" evidence="9">
    <location>
        <begin position="139"/>
        <end position="156"/>
    </location>
</feature>
<evidence type="ECO:0000256" key="8">
    <source>
        <dbReference type="ARBA" id="ARBA00023136"/>
    </source>
</evidence>
<dbReference type="Pfam" id="PF07549">
    <property type="entry name" value="Sec_GG"/>
    <property type="match status" value="1"/>
</dbReference>
<dbReference type="InterPro" id="IPR022813">
    <property type="entry name" value="SecD/SecF_arch_bac"/>
</dbReference>
<evidence type="ECO:0000256" key="1">
    <source>
        <dbReference type="ARBA" id="ARBA00004651"/>
    </source>
</evidence>
<evidence type="ECO:0000256" key="9">
    <source>
        <dbReference type="HAMAP-Rule" id="MF_01464"/>
    </source>
</evidence>
<evidence type="ECO:0000256" key="3">
    <source>
        <dbReference type="ARBA" id="ARBA00022475"/>
    </source>
</evidence>
<dbReference type="RefSeq" id="WP_171327599.1">
    <property type="nucleotide sequence ID" value="NZ_CAWPOP010000002.1"/>
</dbReference>
<feature type="transmembrane region" description="Helical" evidence="9">
    <location>
        <begin position="21"/>
        <end position="42"/>
    </location>
</feature>
<comment type="caution">
    <text evidence="11">The sequence shown here is derived from an EMBL/GenBank/DDBJ whole genome shotgun (WGS) entry which is preliminary data.</text>
</comment>
<dbReference type="GO" id="GO:0065002">
    <property type="term" value="P:intracellular protein transmembrane transport"/>
    <property type="evidence" value="ECO:0007669"/>
    <property type="project" value="UniProtKB-UniRule"/>
</dbReference>
<dbReference type="PANTHER" id="PTHR30081">
    <property type="entry name" value="PROTEIN-EXPORT MEMBRANE PROTEIN SEC"/>
    <property type="match status" value="1"/>
</dbReference>
<comment type="similarity">
    <text evidence="9">Belongs to the SecD/SecF family. SecF subfamily.</text>
</comment>
<dbReference type="SUPFAM" id="SSF82866">
    <property type="entry name" value="Multidrug efflux transporter AcrB transmembrane domain"/>
    <property type="match status" value="1"/>
</dbReference>
<dbReference type="PRINTS" id="PR01755">
    <property type="entry name" value="SECFTRNLCASE"/>
</dbReference>
<keyword evidence="8 9" id="KW-0472">Membrane</keyword>
<dbReference type="InterPro" id="IPR055344">
    <property type="entry name" value="SecD_SecF_C_bact"/>
</dbReference>
<dbReference type="InterPro" id="IPR005665">
    <property type="entry name" value="SecF_bac"/>
</dbReference>
<evidence type="ECO:0000256" key="7">
    <source>
        <dbReference type="ARBA" id="ARBA00023010"/>
    </source>
</evidence>
<dbReference type="NCBIfam" id="TIGR00916">
    <property type="entry name" value="2A0604s01"/>
    <property type="match status" value="1"/>
</dbReference>
<feature type="transmembrane region" description="Helical" evidence="9">
    <location>
        <begin position="190"/>
        <end position="211"/>
    </location>
</feature>
<comment type="subcellular location">
    <subcellularLocation>
        <location evidence="1 9">Cell membrane</location>
        <topology evidence="1 9">Multi-pass membrane protein</topology>
    </subcellularLocation>
</comment>
<dbReference type="GO" id="GO:0043952">
    <property type="term" value="P:protein transport by the Sec complex"/>
    <property type="evidence" value="ECO:0007669"/>
    <property type="project" value="UniProtKB-UniRule"/>
</dbReference>
<gene>
    <name evidence="9 11" type="primary">secF</name>
    <name evidence="11" type="ORF">F0234_03220</name>
</gene>
<evidence type="ECO:0000256" key="5">
    <source>
        <dbReference type="ARBA" id="ARBA00022927"/>
    </source>
</evidence>